<name>A0A5C6B1W1_9PLAN</name>
<dbReference type="Gene3D" id="1.10.10.10">
    <property type="entry name" value="Winged helix-like DNA-binding domain superfamily/Winged helix DNA-binding domain"/>
    <property type="match status" value="1"/>
</dbReference>
<evidence type="ECO:0000313" key="1">
    <source>
        <dbReference type="EMBL" id="TWU05226.1"/>
    </source>
</evidence>
<dbReference type="EMBL" id="SJPP01000004">
    <property type="protein sequence ID" value="TWU05226.1"/>
    <property type="molecule type" value="Genomic_DNA"/>
</dbReference>
<sequence length="141" mass="14962">MISKTAEYALRAVTCLANDTHSPASADVLAKKTKVPRRYLTRVLQDLAAAGLVASRSGPGGGYVLIHETGELTILDVINAVAPLERITTCPLGLKSHTSLCPLHSELDRAFAATEAAFAAVTIRQLLESTNPIVPLCEDPE</sequence>
<comment type="caution">
    <text evidence="1">The sequence shown here is derived from an EMBL/GenBank/DDBJ whole genome shotgun (WGS) entry which is preliminary data.</text>
</comment>
<dbReference type="Proteomes" id="UP000320735">
    <property type="component" value="Unassembled WGS sequence"/>
</dbReference>
<dbReference type="InterPro" id="IPR000944">
    <property type="entry name" value="Tscrpt_reg_Rrf2"/>
</dbReference>
<dbReference type="OrthoDB" id="9800519at2"/>
<dbReference type="SUPFAM" id="SSF46785">
    <property type="entry name" value="Winged helix' DNA-binding domain"/>
    <property type="match status" value="1"/>
</dbReference>
<dbReference type="PROSITE" id="PS01332">
    <property type="entry name" value="HTH_RRF2_1"/>
    <property type="match status" value="1"/>
</dbReference>
<dbReference type="RefSeq" id="WP_146374317.1">
    <property type="nucleotide sequence ID" value="NZ_SJPP01000004.1"/>
</dbReference>
<gene>
    <name evidence="1" type="ORF">CA54_59140</name>
</gene>
<dbReference type="Pfam" id="PF02082">
    <property type="entry name" value="Rrf2"/>
    <property type="match status" value="1"/>
</dbReference>
<dbReference type="InterPro" id="IPR036388">
    <property type="entry name" value="WH-like_DNA-bd_sf"/>
</dbReference>
<reference evidence="1 2" key="1">
    <citation type="submission" date="2019-02" db="EMBL/GenBank/DDBJ databases">
        <title>Deep-cultivation of Planctomycetes and their phenomic and genomic characterization uncovers novel biology.</title>
        <authorList>
            <person name="Wiegand S."/>
            <person name="Jogler M."/>
            <person name="Boedeker C."/>
            <person name="Pinto D."/>
            <person name="Vollmers J."/>
            <person name="Rivas-Marin E."/>
            <person name="Kohn T."/>
            <person name="Peeters S.H."/>
            <person name="Heuer A."/>
            <person name="Rast P."/>
            <person name="Oberbeckmann S."/>
            <person name="Bunk B."/>
            <person name="Jeske O."/>
            <person name="Meyerdierks A."/>
            <person name="Storesund J.E."/>
            <person name="Kallscheuer N."/>
            <person name="Luecker S."/>
            <person name="Lage O.M."/>
            <person name="Pohl T."/>
            <person name="Merkel B.J."/>
            <person name="Hornburger P."/>
            <person name="Mueller R.-W."/>
            <person name="Bruemmer F."/>
            <person name="Labrenz M."/>
            <person name="Spormann A.M."/>
            <person name="Op Den Camp H."/>
            <person name="Overmann J."/>
            <person name="Amann R."/>
            <person name="Jetten M.S.M."/>
            <person name="Mascher T."/>
            <person name="Medema M.H."/>
            <person name="Devos D.P."/>
            <person name="Kaster A.-K."/>
            <person name="Ovreas L."/>
            <person name="Rohde M."/>
            <person name="Galperin M.Y."/>
            <person name="Jogler C."/>
        </authorList>
    </citation>
    <scope>NUCLEOTIDE SEQUENCE [LARGE SCALE GENOMIC DNA]</scope>
    <source>
        <strain evidence="1 2">CA54</strain>
    </source>
</reference>
<dbReference type="PROSITE" id="PS51197">
    <property type="entry name" value="HTH_RRF2_2"/>
    <property type="match status" value="1"/>
</dbReference>
<accession>A0A5C6B1W1</accession>
<organism evidence="1 2">
    <name type="scientific">Symmachiella macrocystis</name>
    <dbReference type="NCBI Taxonomy" id="2527985"/>
    <lineage>
        <taxon>Bacteria</taxon>
        <taxon>Pseudomonadati</taxon>
        <taxon>Planctomycetota</taxon>
        <taxon>Planctomycetia</taxon>
        <taxon>Planctomycetales</taxon>
        <taxon>Planctomycetaceae</taxon>
        <taxon>Symmachiella</taxon>
    </lineage>
</organism>
<dbReference type="NCBIfam" id="TIGR00738">
    <property type="entry name" value="rrf2_super"/>
    <property type="match status" value="1"/>
</dbReference>
<dbReference type="PANTHER" id="PTHR33221">
    <property type="entry name" value="WINGED HELIX-TURN-HELIX TRANSCRIPTIONAL REGULATOR, RRF2 FAMILY"/>
    <property type="match status" value="1"/>
</dbReference>
<dbReference type="GO" id="GO:0005829">
    <property type="term" value="C:cytosol"/>
    <property type="evidence" value="ECO:0007669"/>
    <property type="project" value="TreeGrafter"/>
</dbReference>
<dbReference type="InterPro" id="IPR036390">
    <property type="entry name" value="WH_DNA-bd_sf"/>
</dbReference>
<dbReference type="GO" id="GO:0003700">
    <property type="term" value="F:DNA-binding transcription factor activity"/>
    <property type="evidence" value="ECO:0007669"/>
    <property type="project" value="TreeGrafter"/>
</dbReference>
<dbReference type="InterPro" id="IPR030489">
    <property type="entry name" value="TR_Rrf2-type_CS"/>
</dbReference>
<proteinExistence type="predicted"/>
<dbReference type="AlphaFoldDB" id="A0A5C6B1W1"/>
<dbReference type="PANTHER" id="PTHR33221:SF13">
    <property type="entry name" value="TRANSCRIPTIONAL REGULATOR-RELATED"/>
    <property type="match status" value="1"/>
</dbReference>
<protein>
    <submittedName>
        <fullName evidence="1">Iron-responsive transcriptional regulator</fullName>
    </submittedName>
</protein>
<keyword evidence="2" id="KW-1185">Reference proteome</keyword>
<evidence type="ECO:0000313" key="2">
    <source>
        <dbReference type="Proteomes" id="UP000320735"/>
    </source>
</evidence>